<dbReference type="RefSeq" id="WP_136553151.1">
    <property type="nucleotide sequence ID" value="NZ_STGJ01000008.1"/>
</dbReference>
<protein>
    <submittedName>
        <fullName evidence="3">N-acetylmuramoyl-L-alanine amidase</fullName>
    </submittedName>
</protein>
<reference evidence="3 4" key="1">
    <citation type="submission" date="2019-04" db="EMBL/GenBank/DDBJ databases">
        <title>Crenobacter sp. nov.</title>
        <authorList>
            <person name="Shi S."/>
        </authorList>
    </citation>
    <scope>NUCLEOTIDE SEQUENCE [LARGE SCALE GENOMIC DNA]</scope>
    <source>
        <strain evidence="3 4">GY 70310</strain>
    </source>
</reference>
<gene>
    <name evidence="3" type="ORF">E5K04_08915</name>
</gene>
<comment type="caution">
    <text evidence="3">The sequence shown here is derived from an EMBL/GenBank/DDBJ whole genome shotgun (WGS) entry which is preliminary data.</text>
</comment>
<accession>A0A4T0UWH8</accession>
<evidence type="ECO:0000313" key="4">
    <source>
        <dbReference type="Proteomes" id="UP000308891"/>
    </source>
</evidence>
<dbReference type="Proteomes" id="UP000308891">
    <property type="component" value="Unassembled WGS sequence"/>
</dbReference>
<dbReference type="AlphaFoldDB" id="A0A4T0UWH8"/>
<dbReference type="Gene3D" id="3.40.80.10">
    <property type="entry name" value="Peptidoglycan recognition protein-like"/>
    <property type="match status" value="1"/>
</dbReference>
<dbReference type="InterPro" id="IPR002502">
    <property type="entry name" value="Amidase_domain"/>
</dbReference>
<dbReference type="OrthoDB" id="9794842at2"/>
<feature type="domain" description="N-acetylmuramoyl-L-alanine amidase" evidence="2">
    <location>
        <begin position="256"/>
        <end position="429"/>
    </location>
</feature>
<evidence type="ECO:0000256" key="1">
    <source>
        <dbReference type="SAM" id="MobiDB-lite"/>
    </source>
</evidence>
<dbReference type="SUPFAM" id="SSF55846">
    <property type="entry name" value="N-acetylmuramoyl-L-alanine amidase-like"/>
    <property type="match status" value="1"/>
</dbReference>
<dbReference type="EMBL" id="STGJ01000008">
    <property type="protein sequence ID" value="TIC83201.1"/>
    <property type="molecule type" value="Genomic_DNA"/>
</dbReference>
<sequence length="447" mass="49928">MTYTATRQHVHNRGRAPIAFLDEIVAWGKVAPEEVFAPNSASDIYSSVKNILGPWQNNQHRRAVMLEVLRVLGGFESSWDWNEGRDESNPDSDTPVEIEAGIFQVSANSMNFGAELRELVQREAGSTDPVSFQRQMKANHHLAIEYCARLLRRTIRHHGPIRDGHIHNWLRRDAVEEFLDLLASDPSAVPSGVSISVTSEGSDLAPGETDRPSRANLESPGFVMAAAPAGDLWIPFAKKNEGGTMKTRGRYRRGYPEGAIVHFTAGRDNPINDISSGIKNGFAYLVIAPNGGLYQNHRLDEWGYHAGKSSWPPLGGGVSQYLLGIEICAAGKLHKIDDAHFRPWYNEEKYLKERGKTPKPEDDLLPHQVRFVPNEANRVEGWYEKYTDAQEATLKEVLKWLRHNRPDVFSYDLVLGHDEVSPGRKNDPGGALSITMPALRNWLKASG</sequence>
<dbReference type="InterPro" id="IPR036505">
    <property type="entry name" value="Amidase/PGRP_sf"/>
</dbReference>
<proteinExistence type="predicted"/>
<dbReference type="Pfam" id="PF01510">
    <property type="entry name" value="Amidase_2"/>
    <property type="match status" value="1"/>
</dbReference>
<dbReference type="GO" id="GO:0009253">
    <property type="term" value="P:peptidoglycan catabolic process"/>
    <property type="evidence" value="ECO:0007669"/>
    <property type="project" value="InterPro"/>
</dbReference>
<evidence type="ECO:0000313" key="3">
    <source>
        <dbReference type="EMBL" id="TIC83201.1"/>
    </source>
</evidence>
<name>A0A4T0UWH8_9NEIS</name>
<evidence type="ECO:0000259" key="2">
    <source>
        <dbReference type="Pfam" id="PF01510"/>
    </source>
</evidence>
<organism evidence="3 4">
    <name type="scientific">Crenobacter intestini</name>
    <dbReference type="NCBI Taxonomy" id="2563443"/>
    <lineage>
        <taxon>Bacteria</taxon>
        <taxon>Pseudomonadati</taxon>
        <taxon>Pseudomonadota</taxon>
        <taxon>Betaproteobacteria</taxon>
        <taxon>Neisseriales</taxon>
        <taxon>Neisseriaceae</taxon>
        <taxon>Crenobacter</taxon>
    </lineage>
</organism>
<feature type="region of interest" description="Disordered" evidence="1">
    <location>
        <begin position="189"/>
        <end position="216"/>
    </location>
</feature>
<keyword evidence="4" id="KW-1185">Reference proteome</keyword>
<dbReference type="GO" id="GO:0008745">
    <property type="term" value="F:N-acetylmuramoyl-L-alanine amidase activity"/>
    <property type="evidence" value="ECO:0007669"/>
    <property type="project" value="InterPro"/>
</dbReference>